<evidence type="ECO:0008006" key="10">
    <source>
        <dbReference type="Google" id="ProtNLM"/>
    </source>
</evidence>
<feature type="transmembrane region" description="Helical" evidence="7">
    <location>
        <begin position="204"/>
        <end position="227"/>
    </location>
</feature>
<dbReference type="PANTHER" id="PTHR40043:SF1">
    <property type="entry name" value="UPF0719 INNER MEMBRANE PROTEIN YJFL"/>
    <property type="match status" value="1"/>
</dbReference>
<gene>
    <name evidence="8" type="ORF">SAMN05660429_02920</name>
</gene>
<accession>A0A1I0HSX8</accession>
<keyword evidence="6 7" id="KW-0472">Membrane</keyword>
<evidence type="ECO:0000256" key="7">
    <source>
        <dbReference type="SAM" id="Phobius"/>
    </source>
</evidence>
<evidence type="ECO:0000256" key="6">
    <source>
        <dbReference type="ARBA" id="ARBA00023136"/>
    </source>
</evidence>
<evidence type="ECO:0000313" key="9">
    <source>
        <dbReference type="Proteomes" id="UP000199308"/>
    </source>
</evidence>
<keyword evidence="9" id="KW-1185">Reference proteome</keyword>
<evidence type="ECO:0000256" key="3">
    <source>
        <dbReference type="ARBA" id="ARBA00022475"/>
    </source>
</evidence>
<feature type="transmembrane region" description="Helical" evidence="7">
    <location>
        <begin position="278"/>
        <end position="299"/>
    </location>
</feature>
<dbReference type="Proteomes" id="UP000199308">
    <property type="component" value="Unassembled WGS sequence"/>
</dbReference>
<dbReference type="GO" id="GO:0005886">
    <property type="term" value="C:plasma membrane"/>
    <property type="evidence" value="ECO:0007669"/>
    <property type="project" value="UniProtKB-SubCell"/>
</dbReference>
<evidence type="ECO:0000256" key="2">
    <source>
        <dbReference type="ARBA" id="ARBA00005779"/>
    </source>
</evidence>
<dbReference type="EMBL" id="FOHK01000018">
    <property type="protein sequence ID" value="SET87278.1"/>
    <property type="molecule type" value="Genomic_DNA"/>
</dbReference>
<comment type="similarity">
    <text evidence="2">Belongs to the UPF0719 family.</text>
</comment>
<reference evidence="8 9" key="1">
    <citation type="submission" date="2016-10" db="EMBL/GenBank/DDBJ databases">
        <authorList>
            <person name="de Groot N.N."/>
        </authorList>
    </citation>
    <scope>NUCLEOTIDE SEQUENCE [LARGE SCALE GENOMIC DNA]</scope>
    <source>
        <strain evidence="8 9">DSM 19706</strain>
    </source>
</reference>
<dbReference type="PANTHER" id="PTHR40043">
    <property type="entry name" value="UPF0719 INNER MEMBRANE PROTEIN YJFL"/>
    <property type="match status" value="1"/>
</dbReference>
<dbReference type="OrthoDB" id="6397734at2"/>
<feature type="transmembrane region" description="Helical" evidence="7">
    <location>
        <begin position="56"/>
        <end position="78"/>
    </location>
</feature>
<evidence type="ECO:0000256" key="5">
    <source>
        <dbReference type="ARBA" id="ARBA00022989"/>
    </source>
</evidence>
<organism evidence="8 9">
    <name type="scientific">Thalassotalea agarivorans</name>
    <name type="common">Thalassomonas agarivorans</name>
    <dbReference type="NCBI Taxonomy" id="349064"/>
    <lineage>
        <taxon>Bacteria</taxon>
        <taxon>Pseudomonadati</taxon>
        <taxon>Pseudomonadota</taxon>
        <taxon>Gammaproteobacteria</taxon>
        <taxon>Alteromonadales</taxon>
        <taxon>Colwelliaceae</taxon>
        <taxon>Thalassotalea</taxon>
    </lineage>
</organism>
<feature type="transmembrane region" description="Helical" evidence="7">
    <location>
        <begin position="233"/>
        <end position="257"/>
    </location>
</feature>
<dbReference type="Pfam" id="PF03994">
    <property type="entry name" value="DUF350"/>
    <property type="match status" value="2"/>
</dbReference>
<evidence type="ECO:0000256" key="1">
    <source>
        <dbReference type="ARBA" id="ARBA00004651"/>
    </source>
</evidence>
<name>A0A1I0HSX8_THASX</name>
<feature type="transmembrane region" description="Helical" evidence="7">
    <location>
        <begin position="156"/>
        <end position="176"/>
    </location>
</feature>
<protein>
    <recommendedName>
        <fullName evidence="10">DUF350 domain-containing protein</fullName>
    </recommendedName>
</protein>
<keyword evidence="4 7" id="KW-0812">Transmembrane</keyword>
<dbReference type="RefSeq" id="WP_093332110.1">
    <property type="nucleotide sequence ID" value="NZ_AP027363.1"/>
</dbReference>
<feature type="transmembrane region" description="Helical" evidence="7">
    <location>
        <begin position="129"/>
        <end position="150"/>
    </location>
</feature>
<dbReference type="InterPro" id="IPR007140">
    <property type="entry name" value="DUF350"/>
</dbReference>
<comment type="subcellular location">
    <subcellularLocation>
        <location evidence="1">Cell membrane</location>
        <topology evidence="1">Multi-pass membrane protein</topology>
    </subcellularLocation>
</comment>
<proteinExistence type="inferred from homology"/>
<sequence length="300" mass="32953">MNPFITITNFTSHQVLLLFADFVLALMLLFATRIFLKSRVKSKPEDMLASQDNFAYGISFAGSLVAMAIILSGAISSGMRSDFIEDFSRMLSYGIYGLILIRVGTYLFDRIALNQLDKWQELYNKNISVSIVDAASAIAIAIVIRELLIWVHGLSVYTVIAVTVGFVIAFCVLIIVTRMKEKEYAKNNQADSMQKAFKLGQEALALRFSGQLISTSLAVSAAGQFFIFDPATLVSALLGWSAIALIMILLVSTISRIAKHFILWKVNLVTEVDHQHNIGVASIEMATSISIALILTSLIG</sequence>
<evidence type="ECO:0000256" key="4">
    <source>
        <dbReference type="ARBA" id="ARBA00022692"/>
    </source>
</evidence>
<keyword evidence="3" id="KW-1003">Cell membrane</keyword>
<dbReference type="AlphaFoldDB" id="A0A1I0HSX8"/>
<keyword evidence="5 7" id="KW-1133">Transmembrane helix</keyword>
<feature type="transmembrane region" description="Helical" evidence="7">
    <location>
        <begin position="90"/>
        <end position="108"/>
    </location>
</feature>
<dbReference type="STRING" id="349064.SAMN05660429_02920"/>
<feature type="transmembrane region" description="Helical" evidence="7">
    <location>
        <begin position="15"/>
        <end position="36"/>
    </location>
</feature>
<evidence type="ECO:0000313" key="8">
    <source>
        <dbReference type="EMBL" id="SET87278.1"/>
    </source>
</evidence>